<evidence type="ECO:0000313" key="3">
    <source>
        <dbReference type="EMBL" id="GJS95221.1"/>
    </source>
</evidence>
<dbReference type="Gene3D" id="3.30.70.330">
    <property type="match status" value="1"/>
</dbReference>
<reference evidence="3" key="2">
    <citation type="submission" date="2022-01" db="EMBL/GenBank/DDBJ databases">
        <authorList>
            <person name="Yamashiro T."/>
            <person name="Shiraishi A."/>
            <person name="Satake H."/>
            <person name="Nakayama K."/>
        </authorList>
    </citation>
    <scope>NUCLEOTIDE SEQUENCE</scope>
</reference>
<dbReference type="InterPro" id="IPR000504">
    <property type="entry name" value="RRM_dom"/>
</dbReference>
<keyword evidence="3" id="KW-0548">Nucleotidyltransferase</keyword>
<dbReference type="SUPFAM" id="SSF54928">
    <property type="entry name" value="RNA-binding domain, RBD"/>
    <property type="match status" value="1"/>
</dbReference>
<dbReference type="CDD" id="cd00590">
    <property type="entry name" value="RRM_SF"/>
    <property type="match status" value="1"/>
</dbReference>
<protein>
    <submittedName>
        <fullName evidence="3">RNA-directed DNA polymerase, eukaryota, nucleotide-binding alpha-beta plait domain protein</fullName>
    </submittedName>
</protein>
<organism evidence="3 4">
    <name type="scientific">Tanacetum coccineum</name>
    <dbReference type="NCBI Taxonomy" id="301880"/>
    <lineage>
        <taxon>Eukaryota</taxon>
        <taxon>Viridiplantae</taxon>
        <taxon>Streptophyta</taxon>
        <taxon>Embryophyta</taxon>
        <taxon>Tracheophyta</taxon>
        <taxon>Spermatophyta</taxon>
        <taxon>Magnoliopsida</taxon>
        <taxon>eudicotyledons</taxon>
        <taxon>Gunneridae</taxon>
        <taxon>Pentapetalae</taxon>
        <taxon>asterids</taxon>
        <taxon>campanulids</taxon>
        <taxon>Asterales</taxon>
        <taxon>Asteraceae</taxon>
        <taxon>Asteroideae</taxon>
        <taxon>Anthemideae</taxon>
        <taxon>Anthemidinae</taxon>
        <taxon>Tanacetum</taxon>
    </lineage>
</organism>
<gene>
    <name evidence="3" type="ORF">Tco_0802189</name>
</gene>
<evidence type="ECO:0000313" key="4">
    <source>
        <dbReference type="Proteomes" id="UP001151760"/>
    </source>
</evidence>
<comment type="caution">
    <text evidence="3">The sequence shown here is derived from an EMBL/GenBank/DDBJ whole genome shotgun (WGS) entry which is preliminary data.</text>
</comment>
<accession>A0ABQ5A0U8</accession>
<keyword evidence="3" id="KW-0808">Transferase</keyword>
<dbReference type="GO" id="GO:0003964">
    <property type="term" value="F:RNA-directed DNA polymerase activity"/>
    <property type="evidence" value="ECO:0007669"/>
    <property type="project" value="UniProtKB-KW"/>
</dbReference>
<keyword evidence="4" id="KW-1185">Reference proteome</keyword>
<name>A0ABQ5A0U8_9ASTR</name>
<proteinExistence type="predicted"/>
<dbReference type="Pfam" id="PF00076">
    <property type="entry name" value="RRM_1"/>
    <property type="match status" value="1"/>
</dbReference>
<dbReference type="InterPro" id="IPR035979">
    <property type="entry name" value="RBD_domain_sf"/>
</dbReference>
<keyword evidence="3" id="KW-0695">RNA-directed DNA polymerase</keyword>
<evidence type="ECO:0000256" key="1">
    <source>
        <dbReference type="PROSITE-ProRule" id="PRU00176"/>
    </source>
</evidence>
<dbReference type="InterPro" id="IPR012677">
    <property type="entry name" value="Nucleotide-bd_a/b_plait_sf"/>
</dbReference>
<dbReference type="EMBL" id="BQNB010011793">
    <property type="protein sequence ID" value="GJS95221.1"/>
    <property type="molecule type" value="Genomic_DNA"/>
</dbReference>
<dbReference type="PROSITE" id="PS50102">
    <property type="entry name" value="RRM"/>
    <property type="match status" value="1"/>
</dbReference>
<reference evidence="3" key="1">
    <citation type="journal article" date="2022" name="Int. J. Mol. Sci.">
        <title>Draft Genome of Tanacetum Coccineum: Genomic Comparison of Closely Related Tanacetum-Family Plants.</title>
        <authorList>
            <person name="Yamashiro T."/>
            <person name="Shiraishi A."/>
            <person name="Nakayama K."/>
            <person name="Satake H."/>
        </authorList>
    </citation>
    <scope>NUCLEOTIDE SEQUENCE</scope>
</reference>
<keyword evidence="1" id="KW-0694">RNA-binding</keyword>
<dbReference type="Proteomes" id="UP001151760">
    <property type="component" value="Unassembled WGS sequence"/>
</dbReference>
<dbReference type="SMART" id="SM00360">
    <property type="entry name" value="RRM"/>
    <property type="match status" value="1"/>
</dbReference>
<feature type="domain" description="RRM" evidence="2">
    <location>
        <begin position="21"/>
        <end position="103"/>
    </location>
</feature>
<evidence type="ECO:0000259" key="2">
    <source>
        <dbReference type="PROSITE" id="PS50102"/>
    </source>
</evidence>
<sequence>MGDLNWKSFNSKEDQTDKISNSVFVSNFPDHVRARDLWKVCNDYGSVVDVYIPFKRSKAGKHFSFIQFIKVTNLERLIENLCTIWIGSFHLHANMVRFKREQKTKSSFSIHDKRPGNFRFTNAINSGNTKGSFASVLKEDAPKQSFPDHLKPALVLDDSCLKERYFSMSVMGKVKDIYAIPNLYIILSKEGFCSVNLTYLEGLWVLIALDSLASKQKFLNHVGVGSCNSFISDERIVWISIEGLLINSWTTNTFSKIASKIVPTEMDKNG</sequence>